<dbReference type="PRINTS" id="PR00722">
    <property type="entry name" value="CHYMOTRYPSIN"/>
</dbReference>
<dbReference type="KEGG" id="vg:31079553"/>
<dbReference type="GO" id="GO:0004252">
    <property type="term" value="F:serine-type endopeptidase activity"/>
    <property type="evidence" value="ECO:0007669"/>
    <property type="project" value="InterPro"/>
</dbReference>
<sequence length="320" mass="35797">MLPIISSLVMTMLLLLFGRTTKVFCLKSNIGLEDNINNNNNNDDGFNLDAIPNLKLNHSNGILDEILDNDHRDHLLSKERIYNGEVVQIGVITSFVEIIIGENGKRVSWCAGSLIDRQHVLTSASCLDAANENRSIFLIMGVVNINDNRRVVSEAISKIVHPLYNNKDYPYAYDVALLRIKTVEYSRNLQPAILAGKSTTEQSMFELPLYILGYGDINLGPNNQVLKYSSAKLRKMSECDEYNKTESTLCARANPGSPCLGDEGGPVYVFYHGTFVQVGIAMVNIFEHCEVNQNFAFTNVGPYKEWIYKTILSDICQSNV</sequence>
<dbReference type="PANTHER" id="PTHR24260">
    <property type="match status" value="1"/>
</dbReference>
<dbReference type="InterPro" id="IPR001314">
    <property type="entry name" value="Peptidase_S1A"/>
</dbReference>
<dbReference type="SUPFAM" id="SSF50494">
    <property type="entry name" value="Trypsin-like serine proteases"/>
    <property type="match status" value="1"/>
</dbReference>
<dbReference type="RefSeq" id="YP_009345946.1">
    <property type="nucleotide sequence ID" value="NC_033829.1"/>
</dbReference>
<name>A0A1S5VFZ2_9VIRU</name>
<reference evidence="4" key="1">
    <citation type="submission" date="2016-04" db="EMBL/GenBank/DDBJ databases">
        <title>The complete genome of Kallithea virus.</title>
        <authorList>
            <consortium name="DrosEU Consortium"/>
            <person name="Obbard D.J."/>
            <person name="Serga S."/>
            <person name="Kozeretska I."/>
            <person name="Waldron F.M."/>
            <person name="Webster C.L."/>
            <person name="Staubach F."/>
        </authorList>
    </citation>
    <scope>NUCLEOTIDE SEQUENCE [LARGE SCALE GENOMIC DNA]</scope>
</reference>
<evidence type="ECO:0000259" key="2">
    <source>
        <dbReference type="PROSITE" id="PS50240"/>
    </source>
</evidence>
<dbReference type="EMBL" id="KX130344">
    <property type="protein sequence ID" value="AQN78556.1"/>
    <property type="molecule type" value="Genomic_DNA"/>
</dbReference>
<evidence type="ECO:0000313" key="3">
    <source>
        <dbReference type="EMBL" id="AQN78556.1"/>
    </source>
</evidence>
<keyword evidence="4" id="KW-1185">Reference proteome</keyword>
<dbReference type="InterPro" id="IPR009003">
    <property type="entry name" value="Peptidase_S1_PA"/>
</dbReference>
<accession>A0A1S5VFZ2</accession>
<dbReference type="InterPro" id="IPR001254">
    <property type="entry name" value="Trypsin_dom"/>
</dbReference>
<keyword evidence="3" id="KW-0645">Protease</keyword>
<dbReference type="GeneID" id="31079553"/>
<evidence type="ECO:0000256" key="1">
    <source>
        <dbReference type="ARBA" id="ARBA00022801"/>
    </source>
</evidence>
<dbReference type="Pfam" id="PF00089">
    <property type="entry name" value="Trypsin"/>
    <property type="match status" value="1"/>
</dbReference>
<dbReference type="PANTHER" id="PTHR24260:SF136">
    <property type="entry name" value="GH08193P-RELATED"/>
    <property type="match status" value="1"/>
</dbReference>
<dbReference type="InterPro" id="IPR043504">
    <property type="entry name" value="Peptidase_S1_PA_chymotrypsin"/>
</dbReference>
<feature type="domain" description="Peptidase S1" evidence="2">
    <location>
        <begin position="81"/>
        <end position="312"/>
    </location>
</feature>
<dbReference type="Proteomes" id="UP000204438">
    <property type="component" value="Segment"/>
</dbReference>
<dbReference type="SMART" id="SM00020">
    <property type="entry name" value="Tryp_SPc"/>
    <property type="match status" value="1"/>
</dbReference>
<protein>
    <submittedName>
        <fullName evidence="3">Putative serine protease</fullName>
    </submittedName>
</protein>
<organism evidence="3 4">
    <name type="scientific">Kallithea virus</name>
    <dbReference type="NCBI Taxonomy" id="1654582"/>
    <lineage>
        <taxon>Viruses</taxon>
        <taxon>Viruses incertae sedis</taxon>
        <taxon>Naldaviricetes</taxon>
        <taxon>Lefavirales</taxon>
        <taxon>Nudiviridae</taxon>
        <taxon>Alphanudivirus</taxon>
        <taxon>Alphanudivirus dromelanogasteris</taxon>
    </lineage>
</organism>
<dbReference type="PROSITE" id="PS50240">
    <property type="entry name" value="TRYPSIN_DOM"/>
    <property type="match status" value="1"/>
</dbReference>
<dbReference type="OrthoDB" id="8139at10239"/>
<dbReference type="Gene3D" id="2.40.10.10">
    <property type="entry name" value="Trypsin-like serine proteases"/>
    <property type="match status" value="1"/>
</dbReference>
<proteinExistence type="predicted"/>
<dbReference type="GO" id="GO:0006508">
    <property type="term" value="P:proteolysis"/>
    <property type="evidence" value="ECO:0007669"/>
    <property type="project" value="UniProtKB-KW"/>
</dbReference>
<dbReference type="InterPro" id="IPR051333">
    <property type="entry name" value="CLIP_Serine_Protease"/>
</dbReference>
<keyword evidence="1" id="KW-0378">Hydrolase</keyword>
<evidence type="ECO:0000313" key="4">
    <source>
        <dbReference type="Proteomes" id="UP000204438"/>
    </source>
</evidence>